<sequence length="8" mass="908">MNLLIAFS</sequence>
<name>A0A2P2QKK5_RHIMU</name>
<proteinExistence type="predicted"/>
<dbReference type="EMBL" id="GGEC01087019">
    <property type="protein sequence ID" value="MBX67503.1"/>
    <property type="molecule type" value="Transcribed_RNA"/>
</dbReference>
<protein>
    <submittedName>
        <fullName evidence="1">Uncharacterized protein</fullName>
    </submittedName>
</protein>
<organism evidence="1">
    <name type="scientific">Rhizophora mucronata</name>
    <name type="common">Asiatic mangrove</name>
    <dbReference type="NCBI Taxonomy" id="61149"/>
    <lineage>
        <taxon>Eukaryota</taxon>
        <taxon>Viridiplantae</taxon>
        <taxon>Streptophyta</taxon>
        <taxon>Embryophyta</taxon>
        <taxon>Tracheophyta</taxon>
        <taxon>Spermatophyta</taxon>
        <taxon>Magnoliopsida</taxon>
        <taxon>eudicotyledons</taxon>
        <taxon>Gunneridae</taxon>
        <taxon>Pentapetalae</taxon>
        <taxon>rosids</taxon>
        <taxon>fabids</taxon>
        <taxon>Malpighiales</taxon>
        <taxon>Rhizophoraceae</taxon>
        <taxon>Rhizophora</taxon>
    </lineage>
</organism>
<reference evidence="1" key="1">
    <citation type="submission" date="2018-02" db="EMBL/GenBank/DDBJ databases">
        <title>Rhizophora mucronata_Transcriptome.</title>
        <authorList>
            <person name="Meera S.P."/>
            <person name="Sreeshan A."/>
            <person name="Augustine A."/>
        </authorList>
    </citation>
    <scope>NUCLEOTIDE SEQUENCE</scope>
    <source>
        <tissue evidence="1">Leaf</tissue>
    </source>
</reference>
<evidence type="ECO:0000313" key="1">
    <source>
        <dbReference type="EMBL" id="MBX67503.1"/>
    </source>
</evidence>
<accession>A0A2P2QKK5</accession>